<evidence type="ECO:0000256" key="1">
    <source>
        <dbReference type="SAM" id="SignalP"/>
    </source>
</evidence>
<evidence type="ECO:0000313" key="2">
    <source>
        <dbReference type="EMBL" id="KZT44667.1"/>
    </source>
</evidence>
<keyword evidence="3" id="KW-1185">Reference proteome</keyword>
<name>A0A166JFB2_9BASI</name>
<organism evidence="2 3">
    <name type="scientific">Calocera cornea HHB12733</name>
    <dbReference type="NCBI Taxonomy" id="1353952"/>
    <lineage>
        <taxon>Eukaryota</taxon>
        <taxon>Fungi</taxon>
        <taxon>Dikarya</taxon>
        <taxon>Basidiomycota</taxon>
        <taxon>Agaricomycotina</taxon>
        <taxon>Dacrymycetes</taxon>
        <taxon>Dacrymycetales</taxon>
        <taxon>Dacrymycetaceae</taxon>
        <taxon>Calocera</taxon>
    </lineage>
</organism>
<keyword evidence="1" id="KW-0732">Signal</keyword>
<sequence length="60" mass="6749">MGFNKKSVLLFSGMIWMVLRSLKRLHSSLCTFSKAYSTLYIPTTTALRSPWNTVSCLASC</sequence>
<dbReference type="AlphaFoldDB" id="A0A166JFB2"/>
<protein>
    <submittedName>
        <fullName evidence="2">Uncharacterized protein</fullName>
    </submittedName>
</protein>
<feature type="signal peptide" evidence="1">
    <location>
        <begin position="1"/>
        <end position="21"/>
    </location>
</feature>
<feature type="chain" id="PRO_5007875837" evidence="1">
    <location>
        <begin position="22"/>
        <end position="60"/>
    </location>
</feature>
<gene>
    <name evidence="2" type="ORF">CALCODRAFT_489195</name>
</gene>
<reference evidence="2 3" key="1">
    <citation type="journal article" date="2016" name="Mol. Biol. Evol.">
        <title>Comparative Genomics of Early-Diverging Mushroom-Forming Fungi Provides Insights into the Origins of Lignocellulose Decay Capabilities.</title>
        <authorList>
            <person name="Nagy L.G."/>
            <person name="Riley R."/>
            <person name="Tritt A."/>
            <person name="Adam C."/>
            <person name="Daum C."/>
            <person name="Floudas D."/>
            <person name="Sun H."/>
            <person name="Yadav J.S."/>
            <person name="Pangilinan J."/>
            <person name="Larsson K.H."/>
            <person name="Matsuura K."/>
            <person name="Barry K."/>
            <person name="Labutti K."/>
            <person name="Kuo R."/>
            <person name="Ohm R.A."/>
            <person name="Bhattacharya S.S."/>
            <person name="Shirouzu T."/>
            <person name="Yoshinaga Y."/>
            <person name="Martin F.M."/>
            <person name="Grigoriev I.V."/>
            <person name="Hibbett D.S."/>
        </authorList>
    </citation>
    <scope>NUCLEOTIDE SEQUENCE [LARGE SCALE GENOMIC DNA]</scope>
    <source>
        <strain evidence="2 3">HHB12733</strain>
    </source>
</reference>
<dbReference type="InParanoid" id="A0A166JFB2"/>
<dbReference type="Proteomes" id="UP000076842">
    <property type="component" value="Unassembled WGS sequence"/>
</dbReference>
<evidence type="ECO:0000313" key="3">
    <source>
        <dbReference type="Proteomes" id="UP000076842"/>
    </source>
</evidence>
<accession>A0A166JFB2</accession>
<dbReference type="EMBL" id="KV424434">
    <property type="protein sequence ID" value="KZT44667.1"/>
    <property type="molecule type" value="Genomic_DNA"/>
</dbReference>
<proteinExistence type="predicted"/>